<dbReference type="SUPFAM" id="SSF56801">
    <property type="entry name" value="Acetyl-CoA synthetase-like"/>
    <property type="match status" value="1"/>
</dbReference>
<dbReference type="InterPro" id="IPR050237">
    <property type="entry name" value="ATP-dep_AMP-bd_enzyme"/>
</dbReference>
<name>A0A3M8DKR8_9BACL</name>
<dbReference type="Proteomes" id="UP000269573">
    <property type="component" value="Unassembled WGS sequence"/>
</dbReference>
<evidence type="ECO:0000259" key="1">
    <source>
        <dbReference type="Pfam" id="PF00501"/>
    </source>
</evidence>
<reference evidence="3 4" key="1">
    <citation type="submission" date="2018-10" db="EMBL/GenBank/DDBJ databases">
        <title>Phylogenomics of Brevibacillus.</title>
        <authorList>
            <person name="Dunlap C."/>
        </authorList>
    </citation>
    <scope>NUCLEOTIDE SEQUENCE [LARGE SCALE GENOMIC DNA]</scope>
    <source>
        <strain evidence="3 4">JCM 15774</strain>
    </source>
</reference>
<evidence type="ECO:0000259" key="2">
    <source>
        <dbReference type="Pfam" id="PF13193"/>
    </source>
</evidence>
<dbReference type="PANTHER" id="PTHR43767:SF1">
    <property type="entry name" value="NONRIBOSOMAL PEPTIDE SYNTHASE PES1 (EUROFUNG)-RELATED"/>
    <property type="match status" value="1"/>
</dbReference>
<dbReference type="Pfam" id="PF13193">
    <property type="entry name" value="AMP-binding_C"/>
    <property type="match status" value="1"/>
</dbReference>
<evidence type="ECO:0008006" key="5">
    <source>
        <dbReference type="Google" id="ProtNLM"/>
    </source>
</evidence>
<feature type="domain" description="AMP-binding enzyme C-terminal" evidence="2">
    <location>
        <begin position="426"/>
        <end position="496"/>
    </location>
</feature>
<sequence>MRHAKEDYLGLTLGKLLTARATESPNHVYIRFGDQEITYSEFDRMVNRVAHKLLASGIQKGDMIGLFLDNSVEFITLFWGIARAGAVMVPMNTGYPADELQYAVTHSKQKILFAHDHLRQVVEASRAFCPDLQKVVYVGGPESNLANWLEGSPESFVEIDAISPKDLVGVLYTSGTTARPKGVMLNHHSYILGADYWCSAFACDESDTLYGFFTLFHANNGIYLLVGAVLFGCTFAFRRGFSLREHWELVRKYGATHFNTAGSISQLLVSQPPDERDKDHRLRVVTNGMNMGDMKEGFEQRFGVIMLDVYSLTECLTGTTERLSDLRTRHRGRLKSCGRPSDWVEMKICDDEGATLPNGETGEICFKGPAVTMGYLHDAQATAKAIQDGWLHTGDIGYVDEDGFLYFSDRKKDLIKRKGENIASAEVERALLAHPGVMEAAVIGVPDLYADEEVKAYVIAKPDHILDPWELIDHCRTYLEDFKVPRFIEFRESFPRPTAVPKILKTALRAEKQDLREGCFDRGPKLPAR</sequence>
<dbReference type="Gene3D" id="3.40.50.12780">
    <property type="entry name" value="N-terminal domain of ligase-like"/>
    <property type="match status" value="1"/>
</dbReference>
<keyword evidence="4" id="KW-1185">Reference proteome</keyword>
<dbReference type="Gene3D" id="3.30.300.30">
    <property type="match status" value="1"/>
</dbReference>
<dbReference type="AlphaFoldDB" id="A0A3M8DKR8"/>
<dbReference type="PANTHER" id="PTHR43767">
    <property type="entry name" value="LONG-CHAIN-FATTY-ACID--COA LIGASE"/>
    <property type="match status" value="1"/>
</dbReference>
<organism evidence="3 4">
    <name type="scientific">Brevibacillus nitrificans</name>
    <dbReference type="NCBI Taxonomy" id="651560"/>
    <lineage>
        <taxon>Bacteria</taxon>
        <taxon>Bacillati</taxon>
        <taxon>Bacillota</taxon>
        <taxon>Bacilli</taxon>
        <taxon>Bacillales</taxon>
        <taxon>Paenibacillaceae</taxon>
        <taxon>Brevibacillus</taxon>
    </lineage>
</organism>
<protein>
    <recommendedName>
        <fullName evidence="5">ATP-dependent acyl-CoA ligase</fullName>
    </recommendedName>
</protein>
<proteinExistence type="predicted"/>
<dbReference type="RefSeq" id="WP_122922715.1">
    <property type="nucleotide sequence ID" value="NZ_RHHU01000003.1"/>
</dbReference>
<dbReference type="InterPro" id="IPR042099">
    <property type="entry name" value="ANL_N_sf"/>
</dbReference>
<dbReference type="Pfam" id="PF00501">
    <property type="entry name" value="AMP-binding"/>
    <property type="match status" value="1"/>
</dbReference>
<accession>A0A3M8DKR8</accession>
<comment type="caution">
    <text evidence="3">The sequence shown here is derived from an EMBL/GenBank/DDBJ whole genome shotgun (WGS) entry which is preliminary data.</text>
</comment>
<dbReference type="InterPro" id="IPR000873">
    <property type="entry name" value="AMP-dep_synth/lig_dom"/>
</dbReference>
<dbReference type="EMBL" id="RHHU01000003">
    <property type="protein sequence ID" value="RNB88614.1"/>
    <property type="molecule type" value="Genomic_DNA"/>
</dbReference>
<dbReference type="InterPro" id="IPR025110">
    <property type="entry name" value="AMP-bd_C"/>
</dbReference>
<feature type="domain" description="AMP-dependent synthetase/ligase" evidence="1">
    <location>
        <begin position="19"/>
        <end position="376"/>
    </location>
</feature>
<gene>
    <name evidence="3" type="ORF">EDM59_05735</name>
</gene>
<dbReference type="InterPro" id="IPR045851">
    <property type="entry name" value="AMP-bd_C_sf"/>
</dbReference>
<evidence type="ECO:0000313" key="4">
    <source>
        <dbReference type="Proteomes" id="UP000269573"/>
    </source>
</evidence>
<dbReference type="GO" id="GO:0016878">
    <property type="term" value="F:acid-thiol ligase activity"/>
    <property type="evidence" value="ECO:0007669"/>
    <property type="project" value="UniProtKB-ARBA"/>
</dbReference>
<evidence type="ECO:0000313" key="3">
    <source>
        <dbReference type="EMBL" id="RNB88614.1"/>
    </source>
</evidence>